<dbReference type="PROSITE" id="PS51257">
    <property type="entry name" value="PROKAR_LIPOPROTEIN"/>
    <property type="match status" value="1"/>
</dbReference>
<dbReference type="InterPro" id="IPR036398">
    <property type="entry name" value="CA_dom_sf"/>
</dbReference>
<dbReference type="InterPro" id="IPR041891">
    <property type="entry name" value="Alpha_CA_prokaryot-like"/>
</dbReference>
<dbReference type="PROSITE" id="PS00162">
    <property type="entry name" value="ALPHA_CA_1"/>
    <property type="match status" value="1"/>
</dbReference>
<evidence type="ECO:0000313" key="14">
    <source>
        <dbReference type="Proteomes" id="UP001595956"/>
    </source>
</evidence>
<evidence type="ECO:0000256" key="11">
    <source>
        <dbReference type="SAM" id="MobiDB-lite"/>
    </source>
</evidence>
<feature type="chain" id="PRO_5045006112" description="Carbonic anhydrase" evidence="10">
    <location>
        <begin position="25"/>
        <end position="257"/>
    </location>
</feature>
<evidence type="ECO:0000256" key="6">
    <source>
        <dbReference type="ARBA" id="ARBA00022723"/>
    </source>
</evidence>
<dbReference type="InterPro" id="IPR023561">
    <property type="entry name" value="Carbonic_anhydrase_a-class"/>
</dbReference>
<evidence type="ECO:0000256" key="9">
    <source>
        <dbReference type="ARBA" id="ARBA00048348"/>
    </source>
</evidence>
<feature type="region of interest" description="Disordered" evidence="11">
    <location>
        <begin position="237"/>
        <end position="257"/>
    </location>
</feature>
<dbReference type="SMART" id="SM01057">
    <property type="entry name" value="Carb_anhydrase"/>
    <property type="match status" value="1"/>
</dbReference>
<dbReference type="EMBL" id="JBHSMD010000005">
    <property type="protein sequence ID" value="MFC5494682.1"/>
    <property type="molecule type" value="Genomic_DNA"/>
</dbReference>
<protein>
    <recommendedName>
        <fullName evidence="5 10">Carbonic anhydrase</fullName>
        <ecNumber evidence="4 10">4.2.1.1</ecNumber>
    </recommendedName>
</protein>
<name>A0ABW0N3Z5_9ACTN</name>
<dbReference type="CDD" id="cd03124">
    <property type="entry name" value="alpha_CA_prokaryotic_like"/>
    <property type="match status" value="1"/>
</dbReference>
<evidence type="ECO:0000256" key="10">
    <source>
        <dbReference type="RuleBase" id="RU367011"/>
    </source>
</evidence>
<evidence type="ECO:0000256" key="1">
    <source>
        <dbReference type="ARBA" id="ARBA00001947"/>
    </source>
</evidence>
<comment type="similarity">
    <text evidence="3 10">Belongs to the alpha-carbonic anhydrase family.</text>
</comment>
<evidence type="ECO:0000259" key="12">
    <source>
        <dbReference type="PROSITE" id="PS51144"/>
    </source>
</evidence>
<dbReference type="InterPro" id="IPR001148">
    <property type="entry name" value="CA_dom"/>
</dbReference>
<reference evidence="14" key="1">
    <citation type="journal article" date="2019" name="Int. J. Syst. Evol. Microbiol.">
        <title>The Global Catalogue of Microorganisms (GCM) 10K type strain sequencing project: providing services to taxonomists for standard genome sequencing and annotation.</title>
        <authorList>
            <consortium name="The Broad Institute Genomics Platform"/>
            <consortium name="The Broad Institute Genome Sequencing Center for Infectious Disease"/>
            <person name="Wu L."/>
            <person name="Ma J."/>
        </authorList>
    </citation>
    <scope>NUCLEOTIDE SEQUENCE [LARGE SCALE GENOMIC DNA]</scope>
    <source>
        <strain evidence="14">KACC 13778</strain>
    </source>
</reference>
<dbReference type="SUPFAM" id="SSF51069">
    <property type="entry name" value="Carbonic anhydrase"/>
    <property type="match status" value="1"/>
</dbReference>
<feature type="domain" description="Alpha-carbonic anhydrase" evidence="12">
    <location>
        <begin position="43"/>
        <end position="257"/>
    </location>
</feature>
<evidence type="ECO:0000256" key="5">
    <source>
        <dbReference type="ARBA" id="ARBA00014628"/>
    </source>
</evidence>
<dbReference type="PROSITE" id="PS51144">
    <property type="entry name" value="ALPHA_CA_2"/>
    <property type="match status" value="1"/>
</dbReference>
<keyword evidence="10" id="KW-0732">Signal</keyword>
<organism evidence="13 14">
    <name type="scientific">Nocardioides caricicola</name>
    <dbReference type="NCBI Taxonomy" id="634770"/>
    <lineage>
        <taxon>Bacteria</taxon>
        <taxon>Bacillati</taxon>
        <taxon>Actinomycetota</taxon>
        <taxon>Actinomycetes</taxon>
        <taxon>Propionibacteriales</taxon>
        <taxon>Nocardioidaceae</taxon>
        <taxon>Nocardioides</taxon>
    </lineage>
</organism>
<comment type="function">
    <text evidence="2 10">Reversible hydration of carbon dioxide.</text>
</comment>
<dbReference type="PANTHER" id="PTHR18952">
    <property type="entry name" value="CARBONIC ANHYDRASE"/>
    <property type="match status" value="1"/>
</dbReference>
<feature type="compositionally biased region" description="Basic and acidic residues" evidence="11">
    <location>
        <begin position="248"/>
        <end position="257"/>
    </location>
</feature>
<dbReference type="Proteomes" id="UP001595956">
    <property type="component" value="Unassembled WGS sequence"/>
</dbReference>
<evidence type="ECO:0000256" key="2">
    <source>
        <dbReference type="ARBA" id="ARBA00002904"/>
    </source>
</evidence>
<keyword evidence="6 10" id="KW-0479">Metal-binding</keyword>
<dbReference type="PANTHER" id="PTHR18952:SF265">
    <property type="entry name" value="CARBONIC ANHYDRASE"/>
    <property type="match status" value="1"/>
</dbReference>
<feature type="signal peptide" evidence="10">
    <location>
        <begin position="1"/>
        <end position="24"/>
    </location>
</feature>
<keyword evidence="14" id="KW-1185">Reference proteome</keyword>
<accession>A0ABW0N3Z5</accession>
<keyword evidence="8 10" id="KW-0456">Lyase</keyword>
<evidence type="ECO:0000256" key="8">
    <source>
        <dbReference type="ARBA" id="ARBA00023239"/>
    </source>
</evidence>
<comment type="cofactor">
    <cofactor evidence="1 10">
        <name>Zn(2+)</name>
        <dbReference type="ChEBI" id="CHEBI:29105"/>
    </cofactor>
</comment>
<evidence type="ECO:0000256" key="3">
    <source>
        <dbReference type="ARBA" id="ARBA00010718"/>
    </source>
</evidence>
<dbReference type="Pfam" id="PF00194">
    <property type="entry name" value="Carb_anhydrase"/>
    <property type="match status" value="1"/>
</dbReference>
<dbReference type="EC" id="4.2.1.1" evidence="4 10"/>
<dbReference type="RefSeq" id="WP_345170658.1">
    <property type="nucleotide sequence ID" value="NZ_BAABFQ010000001.1"/>
</dbReference>
<evidence type="ECO:0000256" key="7">
    <source>
        <dbReference type="ARBA" id="ARBA00022833"/>
    </source>
</evidence>
<evidence type="ECO:0000256" key="4">
    <source>
        <dbReference type="ARBA" id="ARBA00012925"/>
    </source>
</evidence>
<dbReference type="Gene3D" id="3.10.200.10">
    <property type="entry name" value="Alpha carbonic anhydrase"/>
    <property type="match status" value="1"/>
</dbReference>
<dbReference type="InterPro" id="IPR018338">
    <property type="entry name" value="Carbonic_anhydrase_a-class_CS"/>
</dbReference>
<evidence type="ECO:0000313" key="13">
    <source>
        <dbReference type="EMBL" id="MFC5494682.1"/>
    </source>
</evidence>
<comment type="caution">
    <text evidence="13">The sequence shown here is derived from an EMBL/GenBank/DDBJ whole genome shotgun (WGS) entry which is preliminary data.</text>
</comment>
<gene>
    <name evidence="13" type="ORF">ACFPKY_16320</name>
</gene>
<keyword evidence="7 10" id="KW-0862">Zinc</keyword>
<proteinExistence type="inferred from homology"/>
<comment type="catalytic activity">
    <reaction evidence="9 10">
        <text>hydrogencarbonate + H(+) = CO2 + H2O</text>
        <dbReference type="Rhea" id="RHEA:10748"/>
        <dbReference type="ChEBI" id="CHEBI:15377"/>
        <dbReference type="ChEBI" id="CHEBI:15378"/>
        <dbReference type="ChEBI" id="CHEBI:16526"/>
        <dbReference type="ChEBI" id="CHEBI:17544"/>
        <dbReference type="EC" id="4.2.1.1"/>
    </reaction>
</comment>
<sequence length="257" mass="27370">MAALRSTALGGFVLLTAVLTTLLAGCSDDEDDHAHLDDAHEAHEWSYADVDAWGETCASGTEQSPVDLADAVPEELVDLELDYRTSPATVADTGHSVQTTLEDAGTMTRDGETYALRQFHVHTPSEHHVDGVPYAAEVHLVHEGEDGELAVLAVLVEPGAGNPLVDDVLAHVPGEGDDPMATTADVDPLALLPADLETFRYDGSLTTPPCTEGVAWSVLETPVTWSAEQVAAFARLHPDSNRPPQPLGERELVQDVN</sequence>